<dbReference type="InterPro" id="IPR036397">
    <property type="entry name" value="RNaseH_sf"/>
</dbReference>
<dbReference type="PANTHER" id="PTHR21301:SF13">
    <property type="match status" value="1"/>
</dbReference>
<accession>A0ABN9MN00</accession>
<gene>
    <name evidence="2" type="ORF">RIMI_LOCUS22868910</name>
</gene>
<evidence type="ECO:0000313" key="2">
    <source>
        <dbReference type="EMBL" id="CAJ0968169.1"/>
    </source>
</evidence>
<dbReference type="EMBL" id="CAUEEQ010079013">
    <property type="protein sequence ID" value="CAJ0968169.1"/>
    <property type="molecule type" value="Genomic_DNA"/>
</dbReference>
<keyword evidence="3" id="KW-1185">Reference proteome</keyword>
<protein>
    <recommendedName>
        <fullName evidence="1">Transposase Tc1-like domain-containing protein</fullName>
    </recommendedName>
</protein>
<comment type="caution">
    <text evidence="2">The sequence shown here is derived from an EMBL/GenBank/DDBJ whole genome shotgun (WGS) entry which is preliminary data.</text>
</comment>
<evidence type="ECO:0000259" key="1">
    <source>
        <dbReference type="Pfam" id="PF01498"/>
    </source>
</evidence>
<sequence length="740" mass="84409">MQQLPDTSGGLPTALQNAVDKPLMAVAAVYIQNKSNEYAAPRLWEVEPHIHYCNERYHVTAQFRKKLGSQGPAGTAPGAAGNSVEVDESLFQELDDLELDDEEDLDYNPIDVERYVVRNFVRLGCITTVECKRSFHILTSGTIATLVGPPSWAPPWAIPVGQFLRMKRICSDEERFRKQAGILTRQLQQRGYNHKCIQKGYRRAINTQRDELLMKKKMVQQQDEPIRLITTFNSRWTNIMDILHKHWSILRADDDLSRHLPKNPSVTWRRSKNLKDLLTRSHYVAPQKSCFSTRGGAQLGGPTNVAIVPLVSIWKDRLHSTVVMQPRRTKLRTTYPVLRITDIRNAATANDLSILKTIPKHFRIHHNSNPKALKVRGIDRVQLGGNYKKELLKRETKWMVCLDTVAPKGLNEALSFNHIVQLPYSAVCISLDLLAGHLGTDEEYVLDYHMDAMALHKKILDPLATFFGQVQRIKKRFEETEDVFDKPRSSRLRKTTAQEERLLVRKSKASLSSTAAELQQAWSPQVTVSTRTVCRVLSRNGLHGQISVQKPALNKRQIKNRVAFAKSHSLLNRWTLEKWQKVDFSDESSVELHHSSRKYCRRPTGARMDPKCTQKTVKCGGKIMVWDYIQYGGVRNICKVEGNINSLKYQERDGAPSPTSITTTKFLQAKKIKVLKDWPAQSPDTNIIEHVWGRVKEEAWKTKPKNLDELWETYCFFPVLLPESGEAFSEGLLQGILSGV</sequence>
<dbReference type="PANTHER" id="PTHR21301">
    <property type="entry name" value="REVERSE TRANSCRIPTASE"/>
    <property type="match status" value="1"/>
</dbReference>
<evidence type="ECO:0000313" key="3">
    <source>
        <dbReference type="Proteomes" id="UP001176940"/>
    </source>
</evidence>
<dbReference type="Pfam" id="PF01498">
    <property type="entry name" value="HTH_Tnp_Tc3_2"/>
    <property type="match status" value="1"/>
</dbReference>
<dbReference type="Gene3D" id="3.30.420.10">
    <property type="entry name" value="Ribonuclease H-like superfamily/Ribonuclease H"/>
    <property type="match status" value="2"/>
</dbReference>
<dbReference type="InterPro" id="IPR002492">
    <property type="entry name" value="Transposase_Tc1-like"/>
</dbReference>
<name>A0ABN9MN00_9NEOB</name>
<reference evidence="2" key="1">
    <citation type="submission" date="2023-07" db="EMBL/GenBank/DDBJ databases">
        <authorList>
            <person name="Stuckert A."/>
        </authorList>
    </citation>
    <scope>NUCLEOTIDE SEQUENCE</scope>
</reference>
<organism evidence="2 3">
    <name type="scientific">Ranitomeya imitator</name>
    <name type="common">mimic poison frog</name>
    <dbReference type="NCBI Taxonomy" id="111125"/>
    <lineage>
        <taxon>Eukaryota</taxon>
        <taxon>Metazoa</taxon>
        <taxon>Chordata</taxon>
        <taxon>Craniata</taxon>
        <taxon>Vertebrata</taxon>
        <taxon>Euteleostomi</taxon>
        <taxon>Amphibia</taxon>
        <taxon>Batrachia</taxon>
        <taxon>Anura</taxon>
        <taxon>Neobatrachia</taxon>
        <taxon>Hyloidea</taxon>
        <taxon>Dendrobatidae</taxon>
        <taxon>Dendrobatinae</taxon>
        <taxon>Ranitomeya</taxon>
    </lineage>
</organism>
<dbReference type="Proteomes" id="UP001176940">
    <property type="component" value="Unassembled WGS sequence"/>
</dbReference>
<proteinExistence type="predicted"/>
<feature type="domain" description="Transposase Tc1-like" evidence="1">
    <location>
        <begin position="501"/>
        <end position="568"/>
    </location>
</feature>